<organism evidence="2 3">
    <name type="scientific">Ceratodon purpureus</name>
    <name type="common">Fire moss</name>
    <name type="synonym">Dicranum purpureum</name>
    <dbReference type="NCBI Taxonomy" id="3225"/>
    <lineage>
        <taxon>Eukaryota</taxon>
        <taxon>Viridiplantae</taxon>
        <taxon>Streptophyta</taxon>
        <taxon>Embryophyta</taxon>
        <taxon>Bryophyta</taxon>
        <taxon>Bryophytina</taxon>
        <taxon>Bryopsida</taxon>
        <taxon>Dicranidae</taxon>
        <taxon>Pseudoditrichales</taxon>
        <taxon>Ditrichaceae</taxon>
        <taxon>Ceratodon</taxon>
    </lineage>
</organism>
<comment type="caution">
    <text evidence="2">The sequence shown here is derived from an EMBL/GenBank/DDBJ whole genome shotgun (WGS) entry which is preliminary data.</text>
</comment>
<name>A0A8T0G5W5_CERPU</name>
<proteinExistence type="predicted"/>
<evidence type="ECO:0008006" key="4">
    <source>
        <dbReference type="Google" id="ProtNLM"/>
    </source>
</evidence>
<dbReference type="Proteomes" id="UP000822688">
    <property type="component" value="Chromosome 12"/>
</dbReference>
<feature type="signal peptide" evidence="1">
    <location>
        <begin position="1"/>
        <end position="22"/>
    </location>
</feature>
<dbReference type="EMBL" id="CM026433">
    <property type="protein sequence ID" value="KAG0554235.1"/>
    <property type="molecule type" value="Genomic_DNA"/>
</dbReference>
<keyword evidence="3" id="KW-1185">Reference proteome</keyword>
<gene>
    <name evidence="2" type="ORF">KC19_12G075300</name>
</gene>
<dbReference type="AlphaFoldDB" id="A0A8T0G5W5"/>
<evidence type="ECO:0000256" key="1">
    <source>
        <dbReference type="SAM" id="SignalP"/>
    </source>
</evidence>
<protein>
    <recommendedName>
        <fullName evidence="4">Secreted protein</fullName>
    </recommendedName>
</protein>
<reference evidence="2" key="1">
    <citation type="submission" date="2020-06" db="EMBL/GenBank/DDBJ databases">
        <title>WGS assembly of Ceratodon purpureus strain R40.</title>
        <authorList>
            <person name="Carey S.B."/>
            <person name="Jenkins J."/>
            <person name="Shu S."/>
            <person name="Lovell J.T."/>
            <person name="Sreedasyam A."/>
            <person name="Maumus F."/>
            <person name="Tiley G.P."/>
            <person name="Fernandez-Pozo N."/>
            <person name="Barry K."/>
            <person name="Chen C."/>
            <person name="Wang M."/>
            <person name="Lipzen A."/>
            <person name="Daum C."/>
            <person name="Saski C.A."/>
            <person name="Payton A.C."/>
            <person name="Mcbreen J.C."/>
            <person name="Conrad R.E."/>
            <person name="Kollar L.M."/>
            <person name="Olsson S."/>
            <person name="Huttunen S."/>
            <person name="Landis J.B."/>
            <person name="Wickett N.J."/>
            <person name="Johnson M.G."/>
            <person name="Rensing S.A."/>
            <person name="Grimwood J."/>
            <person name="Schmutz J."/>
            <person name="Mcdaniel S.F."/>
        </authorList>
    </citation>
    <scope>NUCLEOTIDE SEQUENCE</scope>
    <source>
        <strain evidence="2">R40</strain>
    </source>
</reference>
<feature type="chain" id="PRO_5035737329" description="Secreted protein" evidence="1">
    <location>
        <begin position="23"/>
        <end position="71"/>
    </location>
</feature>
<sequence length="71" mass="7804">MMCALGFHALACALMCAELSAATGVGHANFMRKHNETPRYIDLILHTRYFAFRNAMVELPVSAIELAAFSS</sequence>
<evidence type="ECO:0000313" key="3">
    <source>
        <dbReference type="Proteomes" id="UP000822688"/>
    </source>
</evidence>
<evidence type="ECO:0000313" key="2">
    <source>
        <dbReference type="EMBL" id="KAG0554235.1"/>
    </source>
</evidence>
<keyword evidence="1" id="KW-0732">Signal</keyword>
<accession>A0A8T0G5W5</accession>